<dbReference type="AlphaFoldDB" id="A0A9X2HZK8"/>
<reference evidence="1" key="2">
    <citation type="submission" date="2023-01" db="EMBL/GenBank/DDBJ databases">
        <title>Gilvimarinus xylanilyticus HB14 isolated from Caulerpa lentillifera aquaculture base in Hainan, China.</title>
        <authorList>
            <person name="Zhang Y.-J."/>
        </authorList>
    </citation>
    <scope>NUCLEOTIDE SEQUENCE</scope>
    <source>
        <strain evidence="1">HB14</strain>
    </source>
</reference>
<accession>A0A9X2HZK8</accession>
<keyword evidence="2" id="KW-1185">Reference proteome</keyword>
<protein>
    <submittedName>
        <fullName evidence="1">Uncharacterized protein</fullName>
    </submittedName>
</protein>
<sequence length="154" mass="17691">MAMVPKTLNDLLQHTQVFHAEMAARLGRCGQDEADPRNKMLLQHLALKEQKLAATLAELERDSDWGPLQTWFYEYTDRNPIAAFNLQDIDLKNRSAATISALVADWHEQLVDLFLYLTKRAESDRTEKLARDVLAIESSHARQMSYDMARAEDM</sequence>
<organism evidence="1 2">
    <name type="scientific">Gilvimarinus xylanilyticus</name>
    <dbReference type="NCBI Taxonomy" id="2944139"/>
    <lineage>
        <taxon>Bacteria</taxon>
        <taxon>Pseudomonadati</taxon>
        <taxon>Pseudomonadota</taxon>
        <taxon>Gammaproteobacteria</taxon>
        <taxon>Cellvibrionales</taxon>
        <taxon>Cellvibrionaceae</taxon>
        <taxon>Gilvimarinus</taxon>
    </lineage>
</organism>
<dbReference type="EMBL" id="JAMFTH010000006">
    <property type="protein sequence ID" value="MCP8900649.1"/>
    <property type="molecule type" value="Genomic_DNA"/>
</dbReference>
<dbReference type="RefSeq" id="WP_253968943.1">
    <property type="nucleotide sequence ID" value="NZ_JAMFTH010000006.1"/>
</dbReference>
<comment type="caution">
    <text evidence="1">The sequence shown here is derived from an EMBL/GenBank/DDBJ whole genome shotgun (WGS) entry which is preliminary data.</text>
</comment>
<evidence type="ECO:0000313" key="2">
    <source>
        <dbReference type="Proteomes" id="UP001139319"/>
    </source>
</evidence>
<reference evidence="1" key="1">
    <citation type="submission" date="2022-05" db="EMBL/GenBank/DDBJ databases">
        <authorList>
            <person name="Sun H.-N."/>
        </authorList>
    </citation>
    <scope>NUCLEOTIDE SEQUENCE</scope>
    <source>
        <strain evidence="1">HB14</strain>
    </source>
</reference>
<dbReference type="Proteomes" id="UP001139319">
    <property type="component" value="Unassembled WGS sequence"/>
</dbReference>
<evidence type="ECO:0000313" key="1">
    <source>
        <dbReference type="EMBL" id="MCP8900649.1"/>
    </source>
</evidence>
<gene>
    <name evidence="1" type="ORF">M6D89_15175</name>
</gene>
<name>A0A9X2HZK8_9GAMM</name>
<proteinExistence type="predicted"/>